<gene>
    <name evidence="3" type="ORF">PR001_g2481</name>
    <name evidence="2" type="ORF">PR002_g2564</name>
    <name evidence="4" type="ORF">PR003_g2640</name>
</gene>
<dbReference type="Gene3D" id="1.10.245.10">
    <property type="entry name" value="SWIB/MDM2 domain"/>
    <property type="match status" value="1"/>
</dbReference>
<reference evidence="5 7" key="1">
    <citation type="submission" date="2018-09" db="EMBL/GenBank/DDBJ databases">
        <title>Genomic investigation of the strawberry pathogen Phytophthora fragariae indicates pathogenicity is determined by transcriptional variation in three key races.</title>
        <authorList>
            <person name="Adams T.M."/>
            <person name="Armitage A.D."/>
            <person name="Sobczyk M.K."/>
            <person name="Bates H.J."/>
            <person name="Dunwell J.M."/>
            <person name="Nellist C.F."/>
            <person name="Harrison R.J."/>
        </authorList>
    </citation>
    <scope>NUCLEOTIDE SEQUENCE [LARGE SCALE GENOMIC DNA]</scope>
    <source>
        <strain evidence="3 5">SCRP249</strain>
        <strain evidence="2 7">SCRP324</strain>
        <strain evidence="4 6">SCRP333</strain>
    </source>
</reference>
<name>A0A6A3P081_9STRA</name>
<dbReference type="EMBL" id="QXFT01000085">
    <property type="protein sequence ID" value="KAE9355826.1"/>
    <property type="molecule type" value="Genomic_DNA"/>
</dbReference>
<dbReference type="InterPro" id="IPR019835">
    <property type="entry name" value="SWIB_domain"/>
</dbReference>
<dbReference type="AlphaFoldDB" id="A0A6A3P081"/>
<dbReference type="SUPFAM" id="SSF47592">
    <property type="entry name" value="SWIB/MDM2 domain"/>
    <property type="match status" value="1"/>
</dbReference>
<dbReference type="InterPro" id="IPR003121">
    <property type="entry name" value="SWIB_MDM2_domain"/>
</dbReference>
<dbReference type="CDD" id="cd10567">
    <property type="entry name" value="SWIB-MDM2_like"/>
    <property type="match status" value="1"/>
</dbReference>
<proteinExistence type="predicted"/>
<dbReference type="Proteomes" id="UP000434957">
    <property type="component" value="Unassembled WGS sequence"/>
</dbReference>
<dbReference type="Proteomes" id="UP000429607">
    <property type="component" value="Unassembled WGS sequence"/>
</dbReference>
<keyword evidence="6" id="KW-1185">Reference proteome</keyword>
<dbReference type="SMART" id="SM00151">
    <property type="entry name" value="SWIB"/>
    <property type="match status" value="1"/>
</dbReference>
<comment type="caution">
    <text evidence="3">The sequence shown here is derived from an EMBL/GenBank/DDBJ whole genome shotgun (WGS) entry which is preliminary data.</text>
</comment>
<protein>
    <recommendedName>
        <fullName evidence="1">DM2 domain-containing protein</fullName>
    </recommendedName>
</protein>
<evidence type="ECO:0000313" key="4">
    <source>
        <dbReference type="EMBL" id="KAE9355826.1"/>
    </source>
</evidence>
<dbReference type="EMBL" id="QXFU01000088">
    <property type="protein sequence ID" value="KAE9044841.1"/>
    <property type="molecule type" value="Genomic_DNA"/>
</dbReference>
<dbReference type="EMBL" id="QXFV01000085">
    <property type="protein sequence ID" value="KAE9050323.1"/>
    <property type="molecule type" value="Genomic_DNA"/>
</dbReference>
<organism evidence="3 5">
    <name type="scientific">Phytophthora rubi</name>
    <dbReference type="NCBI Taxonomy" id="129364"/>
    <lineage>
        <taxon>Eukaryota</taxon>
        <taxon>Sar</taxon>
        <taxon>Stramenopiles</taxon>
        <taxon>Oomycota</taxon>
        <taxon>Peronosporomycetes</taxon>
        <taxon>Peronosporales</taxon>
        <taxon>Peronosporaceae</taxon>
        <taxon>Phytophthora</taxon>
    </lineage>
</organism>
<evidence type="ECO:0000259" key="1">
    <source>
        <dbReference type="PROSITE" id="PS51925"/>
    </source>
</evidence>
<dbReference type="PROSITE" id="PS51925">
    <property type="entry name" value="SWIB_MDM2"/>
    <property type="match status" value="1"/>
</dbReference>
<evidence type="ECO:0000313" key="7">
    <source>
        <dbReference type="Proteomes" id="UP000435112"/>
    </source>
</evidence>
<dbReference type="PANTHER" id="PTHR13844">
    <property type="entry name" value="SWI/SNF-RELATED MATRIX-ASSOCIATED ACTIN-DEPENDENT REGULATOR OF CHROMATIN SUBFAMILY D"/>
    <property type="match status" value="1"/>
</dbReference>
<dbReference type="OrthoDB" id="10251073at2759"/>
<dbReference type="InterPro" id="IPR036885">
    <property type="entry name" value="SWIB_MDM2_dom_sf"/>
</dbReference>
<sequence>MRPLGDESMRPQLDSPRSIKLKTKISTTAMVNKKLYKLSPSLSHLLGKRELTRPAAIKEFWAYVKEHELQDPKDGRRIHPNQEMKDVFSVDEIGFTQVMGLLSKHLEKKPEPAKQP</sequence>
<accession>A0A6A3P081</accession>
<dbReference type="Pfam" id="PF02201">
    <property type="entry name" value="SWIB"/>
    <property type="match status" value="1"/>
</dbReference>
<evidence type="ECO:0000313" key="3">
    <source>
        <dbReference type="EMBL" id="KAE9050323.1"/>
    </source>
</evidence>
<dbReference type="Proteomes" id="UP000435112">
    <property type="component" value="Unassembled WGS sequence"/>
</dbReference>
<evidence type="ECO:0000313" key="6">
    <source>
        <dbReference type="Proteomes" id="UP000434957"/>
    </source>
</evidence>
<evidence type="ECO:0000313" key="2">
    <source>
        <dbReference type="EMBL" id="KAE9044841.1"/>
    </source>
</evidence>
<feature type="domain" description="DM2" evidence="1">
    <location>
        <begin position="31"/>
        <end position="108"/>
    </location>
</feature>
<evidence type="ECO:0000313" key="5">
    <source>
        <dbReference type="Proteomes" id="UP000429607"/>
    </source>
</evidence>